<organism evidence="1 2">
    <name type="scientific">Parapedobacter koreensis</name>
    <dbReference type="NCBI Taxonomy" id="332977"/>
    <lineage>
        <taxon>Bacteria</taxon>
        <taxon>Pseudomonadati</taxon>
        <taxon>Bacteroidota</taxon>
        <taxon>Sphingobacteriia</taxon>
        <taxon>Sphingobacteriales</taxon>
        <taxon>Sphingobacteriaceae</taxon>
        <taxon>Parapedobacter</taxon>
    </lineage>
</organism>
<reference evidence="2" key="1">
    <citation type="submission" date="2016-10" db="EMBL/GenBank/DDBJ databases">
        <authorList>
            <person name="Varghese N."/>
            <person name="Submissions S."/>
        </authorList>
    </citation>
    <scope>NUCLEOTIDE SEQUENCE [LARGE SCALE GENOMIC DNA]</scope>
    <source>
        <strain evidence="2">Jip14</strain>
    </source>
</reference>
<dbReference type="RefSeq" id="WP_090604035.1">
    <property type="nucleotide sequence ID" value="NZ_FNZR01000002.1"/>
</dbReference>
<evidence type="ECO:0000313" key="1">
    <source>
        <dbReference type="EMBL" id="SEK77909.1"/>
    </source>
</evidence>
<dbReference type="AlphaFoldDB" id="A0A1H7JTJ6"/>
<accession>A0A1H7JTJ6</accession>
<dbReference type="OrthoDB" id="661329at2"/>
<gene>
    <name evidence="1" type="ORF">SAMN05421740_102670</name>
</gene>
<protein>
    <recommendedName>
        <fullName evidence="3">DUF2490 domain-containing protein</fullName>
    </recommendedName>
</protein>
<dbReference type="Proteomes" id="UP000198916">
    <property type="component" value="Unassembled WGS sequence"/>
</dbReference>
<keyword evidence="2" id="KW-1185">Reference proteome</keyword>
<dbReference type="Pfam" id="PF10677">
    <property type="entry name" value="DUF2490"/>
    <property type="match status" value="1"/>
</dbReference>
<evidence type="ECO:0000313" key="2">
    <source>
        <dbReference type="Proteomes" id="UP000198916"/>
    </source>
</evidence>
<name>A0A1H7JTJ6_9SPHI</name>
<dbReference type="EMBL" id="FNZR01000002">
    <property type="protein sequence ID" value="SEK77909.1"/>
    <property type="molecule type" value="Genomic_DNA"/>
</dbReference>
<proteinExistence type="predicted"/>
<dbReference type="InterPro" id="IPR019619">
    <property type="entry name" value="DUF2490"/>
</dbReference>
<dbReference type="STRING" id="332977.SAMN05421740_102670"/>
<sequence length="276" mass="31728">MNLTSFTSKLFSTKYSLFLFIALFSYFPVVFAQISPPGLGSTATASWIAFGIKQNLNAENTKSSTTYLGFGRISDPHLGSNPARHPAIMVLNQEFYHQFADRWQYSYALSYRRQNQYQESDAHFVPDSIPIQQEFRLYGRMAYTHPLGKSKWTNTFRQEVRKYFDPDFGAVEENIQFRTRAKTQLTIPLDVDGNQKIVGGAEALFAISEENVPGHEWSPFAYKESRFTCYYSFQPSKSPLTLDIGYMNNLIGHGHHTKDVQYIALDVIWNNPFTHH</sequence>
<evidence type="ECO:0008006" key="3">
    <source>
        <dbReference type="Google" id="ProtNLM"/>
    </source>
</evidence>